<reference evidence="2" key="1">
    <citation type="submission" date="2020-02" db="EMBL/GenBank/DDBJ databases">
        <authorList>
            <person name="Meier V. D."/>
        </authorList>
    </citation>
    <scope>NUCLEOTIDE SEQUENCE</scope>
    <source>
        <strain evidence="2">AVDCRST_MAG07</strain>
    </source>
</reference>
<feature type="non-terminal residue" evidence="2">
    <location>
        <position position="1"/>
    </location>
</feature>
<feature type="non-terminal residue" evidence="2">
    <location>
        <position position="156"/>
    </location>
</feature>
<accession>A0A6J4LAL2</accession>
<dbReference type="EMBL" id="CADCUB010000084">
    <property type="protein sequence ID" value="CAA9326752.1"/>
    <property type="molecule type" value="Genomic_DNA"/>
</dbReference>
<evidence type="ECO:0000256" key="1">
    <source>
        <dbReference type="SAM" id="MobiDB-lite"/>
    </source>
</evidence>
<feature type="compositionally biased region" description="Basic residues" evidence="1">
    <location>
        <begin position="135"/>
        <end position="150"/>
    </location>
</feature>
<feature type="compositionally biased region" description="Gly residues" evidence="1">
    <location>
        <begin position="106"/>
        <end position="121"/>
    </location>
</feature>
<protein>
    <submittedName>
        <fullName evidence="2">Uncharacterized protein</fullName>
    </submittedName>
</protein>
<feature type="compositionally biased region" description="Low complexity" evidence="1">
    <location>
        <begin position="91"/>
        <end position="105"/>
    </location>
</feature>
<gene>
    <name evidence="2" type="ORF">AVDCRST_MAG07-1552</name>
</gene>
<proteinExistence type="predicted"/>
<organism evidence="2">
    <name type="scientific">uncultured Frankineae bacterium</name>
    <dbReference type="NCBI Taxonomy" id="437475"/>
    <lineage>
        <taxon>Bacteria</taxon>
        <taxon>Bacillati</taxon>
        <taxon>Actinomycetota</taxon>
        <taxon>Actinomycetes</taxon>
        <taxon>Frankiales</taxon>
        <taxon>environmental samples</taxon>
    </lineage>
</organism>
<sequence>GRQQRTPRVARGRLPGPARGAAGRMAGGRSLCRLRRPGAGSRPRRRRGPRAGARAHRGPAHRTGRHRVGAAVLLRLRRHRPGHGVRRAGQRAGPADRCAARPAPGGAVGQPGHGGRHGSGPGLRRLLARPGAVRLRGRPSRPGGRRRAAARRPAAV</sequence>
<dbReference type="AlphaFoldDB" id="A0A6J4LAL2"/>
<feature type="compositionally biased region" description="Basic residues" evidence="1">
    <location>
        <begin position="32"/>
        <end position="68"/>
    </location>
</feature>
<evidence type="ECO:0000313" key="2">
    <source>
        <dbReference type="EMBL" id="CAA9326752.1"/>
    </source>
</evidence>
<feature type="region of interest" description="Disordered" evidence="1">
    <location>
        <begin position="1"/>
        <end position="156"/>
    </location>
</feature>
<name>A0A6J4LAL2_9ACTN</name>
<feature type="compositionally biased region" description="Low complexity" evidence="1">
    <location>
        <begin position="7"/>
        <end position="29"/>
    </location>
</feature>
<feature type="compositionally biased region" description="Basic residues" evidence="1">
    <location>
        <begin position="75"/>
        <end position="89"/>
    </location>
</feature>